<accession>A0A4R6SBW5</accession>
<dbReference type="OrthoDB" id="2313602at2"/>
<reference evidence="2 3" key="1">
    <citation type="submission" date="2019-03" db="EMBL/GenBank/DDBJ databases">
        <title>Genomic Encyclopedia of Type Strains, Phase IV (KMG-IV): sequencing the most valuable type-strain genomes for metagenomic binning, comparative biology and taxonomic classification.</title>
        <authorList>
            <person name="Goeker M."/>
        </authorList>
    </citation>
    <scope>NUCLEOTIDE SEQUENCE [LARGE SCALE GENOMIC DNA]</scope>
    <source>
        <strain evidence="2 3">DSM 45361</strain>
    </source>
</reference>
<dbReference type="GO" id="GO:0008703">
    <property type="term" value="F:5-amino-6-(5-phosphoribosylamino)uracil reductase activity"/>
    <property type="evidence" value="ECO:0007669"/>
    <property type="project" value="InterPro"/>
</dbReference>
<dbReference type="GO" id="GO:0009231">
    <property type="term" value="P:riboflavin biosynthetic process"/>
    <property type="evidence" value="ECO:0007669"/>
    <property type="project" value="InterPro"/>
</dbReference>
<feature type="domain" description="Bacterial bifunctional deaminase-reductase C-terminal" evidence="1">
    <location>
        <begin position="11"/>
        <end position="192"/>
    </location>
</feature>
<dbReference type="PANTHER" id="PTHR38011">
    <property type="entry name" value="DIHYDROFOLATE REDUCTASE FAMILY PROTEIN (AFU_ORTHOLOGUE AFUA_8G06820)"/>
    <property type="match status" value="1"/>
</dbReference>
<dbReference type="SUPFAM" id="SSF53597">
    <property type="entry name" value="Dihydrofolate reductase-like"/>
    <property type="match status" value="1"/>
</dbReference>
<sequence length="219" mass="23917">MTNTQLVRVHNLSVSLDGFATGDGRTADEPFGHASLRLHQWFFDTAMGRAQFGEPGGTTGLDNAIAEMHDHDIGAEIMGRGKFGWQTGPWADESWRGWWGETPPFHTPVFVLTHHLRPSLEMDGGTTFHFRDAAPADVVEEAKKAAGGRDVRLGGGPSVVRDFLVADLVDHMHVVVVPILLGRGVRLWDGLEGLDQRFDIETVASPSGVQHVTFTKKAS</sequence>
<proteinExistence type="predicted"/>
<gene>
    <name evidence="2" type="ORF">EV186_104504</name>
</gene>
<keyword evidence="3" id="KW-1185">Reference proteome</keyword>
<dbReference type="RefSeq" id="WP_133851859.1">
    <property type="nucleotide sequence ID" value="NZ_SNXZ01000004.1"/>
</dbReference>
<dbReference type="Gene3D" id="3.40.430.10">
    <property type="entry name" value="Dihydrofolate Reductase, subunit A"/>
    <property type="match status" value="1"/>
</dbReference>
<dbReference type="PANTHER" id="PTHR38011:SF12">
    <property type="entry name" value="BIFUNCTIONAL DEAMINASE-REDUCTASE DOMAIN PROTEIN"/>
    <property type="match status" value="1"/>
</dbReference>
<dbReference type="Pfam" id="PF01872">
    <property type="entry name" value="RibD_C"/>
    <property type="match status" value="1"/>
</dbReference>
<evidence type="ECO:0000313" key="2">
    <source>
        <dbReference type="EMBL" id="TDP96516.1"/>
    </source>
</evidence>
<dbReference type="AlphaFoldDB" id="A0A4R6SBW5"/>
<dbReference type="EMBL" id="SNXZ01000004">
    <property type="protein sequence ID" value="TDP96516.1"/>
    <property type="molecule type" value="Genomic_DNA"/>
</dbReference>
<name>A0A4R6SBW5_LABRH</name>
<dbReference type="InterPro" id="IPR002734">
    <property type="entry name" value="RibDG_C"/>
</dbReference>
<dbReference type="InterPro" id="IPR024072">
    <property type="entry name" value="DHFR-like_dom_sf"/>
</dbReference>
<organism evidence="2 3">
    <name type="scientific">Labedaea rhizosphaerae</name>
    <dbReference type="NCBI Taxonomy" id="598644"/>
    <lineage>
        <taxon>Bacteria</taxon>
        <taxon>Bacillati</taxon>
        <taxon>Actinomycetota</taxon>
        <taxon>Actinomycetes</taxon>
        <taxon>Pseudonocardiales</taxon>
        <taxon>Pseudonocardiaceae</taxon>
        <taxon>Labedaea</taxon>
    </lineage>
</organism>
<evidence type="ECO:0000313" key="3">
    <source>
        <dbReference type="Proteomes" id="UP000295444"/>
    </source>
</evidence>
<evidence type="ECO:0000259" key="1">
    <source>
        <dbReference type="Pfam" id="PF01872"/>
    </source>
</evidence>
<comment type="caution">
    <text evidence="2">The sequence shown here is derived from an EMBL/GenBank/DDBJ whole genome shotgun (WGS) entry which is preliminary data.</text>
</comment>
<dbReference type="Proteomes" id="UP000295444">
    <property type="component" value="Unassembled WGS sequence"/>
</dbReference>
<protein>
    <submittedName>
        <fullName evidence="2">Dihydrofolate reductase</fullName>
    </submittedName>
</protein>
<dbReference type="InterPro" id="IPR050765">
    <property type="entry name" value="Riboflavin_Biosynth_HTPR"/>
</dbReference>